<reference evidence="2 3" key="1">
    <citation type="submission" date="2018-07" db="EMBL/GenBank/DDBJ databases">
        <title>Whole Genome Shotgun Sequence of Streptomyces spongiicola strain 531S.</title>
        <authorList>
            <person name="Dohra H."/>
            <person name="Kodani S."/>
        </authorList>
    </citation>
    <scope>NUCLEOTIDE SEQUENCE [LARGE SCALE GENOMIC DNA]</scope>
    <source>
        <strain evidence="2 3">531S</strain>
    </source>
</reference>
<evidence type="ECO:0000313" key="3">
    <source>
        <dbReference type="Proteomes" id="UP000265354"/>
    </source>
</evidence>
<evidence type="ECO:0000256" key="1">
    <source>
        <dbReference type="SAM" id="MobiDB-lite"/>
    </source>
</evidence>
<protein>
    <submittedName>
        <fullName evidence="2">Uncharacterized protein</fullName>
    </submittedName>
</protein>
<dbReference type="AlphaFoldDB" id="A0A388T5U0"/>
<feature type="compositionally biased region" description="Low complexity" evidence="1">
    <location>
        <begin position="71"/>
        <end position="87"/>
    </location>
</feature>
<proteinExistence type="predicted"/>
<feature type="region of interest" description="Disordered" evidence="1">
    <location>
        <begin position="1"/>
        <end position="93"/>
    </location>
</feature>
<feature type="compositionally biased region" description="Basic and acidic residues" evidence="1">
    <location>
        <begin position="1"/>
        <end position="12"/>
    </location>
</feature>
<comment type="caution">
    <text evidence="2">The sequence shown here is derived from an EMBL/GenBank/DDBJ whole genome shotgun (WGS) entry which is preliminary data.</text>
</comment>
<dbReference type="Proteomes" id="UP000265354">
    <property type="component" value="Unassembled WGS sequence"/>
</dbReference>
<feature type="region of interest" description="Disordered" evidence="1">
    <location>
        <begin position="194"/>
        <end position="218"/>
    </location>
</feature>
<accession>A0A388T5U0</accession>
<sequence length="218" mass="24269">MIKRCTRSDTRRPSTPTNRTKRANHRTSQTDQATDESRLRPPWTVLNSLNDGLAIGRPGNLRRPGDLDARSPSPLATTLAASASPWPITRRSPDVTDRAQTLRTELTLAGLTWLEPSPDLAVAFHHAGLGTHEDLNATADRLRDSTTTGGYAYPHIAAAFGDLPRPQPLVQWLEDDHTVRERWRTLATIRQAHLRETSRQHHRATRPPCRADTAAPNP</sequence>
<dbReference type="EMBL" id="BGZL01000019">
    <property type="protein sequence ID" value="GBQ03572.1"/>
    <property type="molecule type" value="Genomic_DNA"/>
</dbReference>
<evidence type="ECO:0000313" key="2">
    <source>
        <dbReference type="EMBL" id="GBQ03572.1"/>
    </source>
</evidence>
<organism evidence="2 3">
    <name type="scientific">Streptomyces spongiicola</name>
    <dbReference type="NCBI Taxonomy" id="1690221"/>
    <lineage>
        <taxon>Bacteria</taxon>
        <taxon>Bacillati</taxon>
        <taxon>Actinomycetota</taxon>
        <taxon>Actinomycetes</taxon>
        <taxon>Kitasatosporales</taxon>
        <taxon>Streptomycetaceae</taxon>
        <taxon>Streptomyces</taxon>
    </lineage>
</organism>
<gene>
    <name evidence="2" type="ORF">SSP531S_50470</name>
</gene>
<name>A0A388T5U0_9ACTN</name>